<proteinExistence type="predicted"/>
<protein>
    <submittedName>
        <fullName evidence="1">Uncharacterized protein</fullName>
    </submittedName>
</protein>
<name>A0ABZ0UQJ0_9RICK</name>
<dbReference type="EMBL" id="CP110343">
    <property type="protein sequence ID" value="WPX97969.1"/>
    <property type="molecule type" value="Genomic_DNA"/>
</dbReference>
<keyword evidence="2" id="KW-1185">Reference proteome</keyword>
<evidence type="ECO:0000313" key="1">
    <source>
        <dbReference type="EMBL" id="WPX97969.1"/>
    </source>
</evidence>
<accession>A0ABZ0UQJ0</accession>
<evidence type="ECO:0000313" key="2">
    <source>
        <dbReference type="Proteomes" id="UP001325140"/>
    </source>
</evidence>
<sequence>MFLRYYNRIHFRKTGRDFQIYKILFQVKEIIYLYYEYSNAKVNCIAMNIDILMYTNRVLMLVLGEESKLLVRSISTVQEILATNQVEPEVYTLKSRIFEASIFMNILFESRELLGAIVVVGDVILFPSVFDKYSTICNLISSITNFATIQNMPIGIIVIEPKMTEKEAITYSREGVVTCLELIKLKEENTMLERTSGIKVRTEPEFD</sequence>
<organism evidence="1 2">
    <name type="scientific">Candidatus Fokinia crypta</name>
    <dbReference type="NCBI Taxonomy" id="1920990"/>
    <lineage>
        <taxon>Bacteria</taxon>
        <taxon>Pseudomonadati</taxon>
        <taxon>Pseudomonadota</taxon>
        <taxon>Alphaproteobacteria</taxon>
        <taxon>Rickettsiales</taxon>
        <taxon>Candidatus Midichloriaceae</taxon>
        <taxon>Candidatus Fokinia</taxon>
    </lineage>
</organism>
<gene>
    <name evidence="1" type="ORF">Fokcrypt_00495</name>
</gene>
<dbReference type="Proteomes" id="UP001325140">
    <property type="component" value="Chromosome"/>
</dbReference>
<reference evidence="1" key="1">
    <citation type="submission" date="2022-10" db="EMBL/GenBank/DDBJ databases">
        <title>Host association and intracellularity evolved multiple times independently in the Rickettsiales.</title>
        <authorList>
            <person name="Castelli M."/>
            <person name="Nardi T."/>
            <person name="Gammuto L."/>
            <person name="Bellinzona G."/>
            <person name="Sabaneyeva E."/>
            <person name="Potekhin A."/>
            <person name="Serra V."/>
            <person name="Petroni G."/>
            <person name="Sassera D."/>
        </authorList>
    </citation>
    <scope>NUCLEOTIDE SEQUENCE [LARGE SCALE GENOMIC DNA]</scope>
    <source>
        <strain evidence="1">US_Bl 11III1</strain>
    </source>
</reference>